<name>A0A0U1ZI62_9HYME</name>
<dbReference type="AlphaFoldDB" id="A0A0U1ZI62"/>
<dbReference type="EMBL" id="KP972599">
    <property type="protein sequence ID" value="AJZ73140.1"/>
    <property type="molecule type" value="Genomic_DNA"/>
</dbReference>
<dbReference type="OrthoDB" id="8123323at2759"/>
<evidence type="ECO:0008006" key="2">
    <source>
        <dbReference type="Google" id="ProtNLM"/>
    </source>
</evidence>
<accession>A0A0U1ZI62</accession>
<proteinExistence type="predicted"/>
<sequence>MPFQLRTSLPPSTEEINRQEIVWSVLRGASNITLTTMLEKKAAAICHHARIDSIMQCKVLKSLETIKSFIKNEDDLNDVIVQRKIWNYLKTVEIEIGDVMHLSVKPLILTRAPQTVSHENIELETAPNVTVSLHDFETLCFENRVQLQYYTNTPFSSYVFQNILFSLSATTLESLLGSDKWQARLATLIHHTGFSDIVTIKSFYEDTVEHNGVVYDTSFVPKYEVRKLKPIARLPRTTNDPETLNYREKMDPRNVKSVPLSHIGIFLVYPFKDGYYVQPDGTVTHVGIMEPKKNSIQFNVTELCDASNVEHAIDDAARTFNYDDVLAYAIHSVSLKEQGLALLIIRQMIGPVLTLGEFKISLPTIDEILAWTSFSCTSRKILLPEHSNTPTVAVSTALIRDIASSCVSKLGAAFICSSYNILESDFHAVYGNLRNDAELYVFLTLLMQVYPTNMYKLQRDSLKPVFGSSPRSLERYQSSTRAYVQTTLADRLNSYTEPLITPTDVGTSVTCPPYKCMELYEFIDPKLNELVTTGDTELTPSQYASFISLHIQQTKRVSRRE</sequence>
<reference evidence="1" key="1">
    <citation type="journal article" date="2015" name="Sci. Adv.">
        <title>Recurrent DNA virus domestication leading to different parasite virulence strategies.</title>
        <authorList>
            <person name="Pichon A."/>
            <person name="Bezier A."/>
            <person name="Urbach S."/>
            <person name="Aury J.M."/>
            <person name="Jouan V."/>
            <person name="Ravallec M."/>
            <person name="Guy J."/>
            <person name="Cousserans F."/>
            <person name="Theze J."/>
            <person name="Gauthier J."/>
            <person name="Demettre E."/>
            <person name="Schmieder S."/>
            <person name="Wurmser F."/>
            <person name="Sibut V."/>
            <person name="Poirie M."/>
            <person name="Colinet D."/>
            <person name="da Silva C."/>
            <person name="Couloux A."/>
            <person name="Barbe V."/>
            <person name="Drezen J.M."/>
            <person name="Volkoff A.N."/>
        </authorList>
    </citation>
    <scope>NUCLEOTIDE SEQUENCE</scope>
</reference>
<evidence type="ECO:0000313" key="1">
    <source>
        <dbReference type="EMBL" id="AJZ73140.1"/>
    </source>
</evidence>
<protein>
    <recommendedName>
        <fullName evidence="2">GrBNV_gp76-like protein</fullName>
    </recommendedName>
</protein>
<organism evidence="1">
    <name type="scientific">Venturia canescens</name>
    <dbReference type="NCBI Taxonomy" id="32260"/>
    <lineage>
        <taxon>Eukaryota</taxon>
        <taxon>Metazoa</taxon>
        <taxon>Ecdysozoa</taxon>
        <taxon>Arthropoda</taxon>
        <taxon>Hexapoda</taxon>
        <taxon>Insecta</taxon>
        <taxon>Pterygota</taxon>
        <taxon>Neoptera</taxon>
        <taxon>Endopterygota</taxon>
        <taxon>Hymenoptera</taxon>
        <taxon>Apocrita</taxon>
        <taxon>Ichneumonoidea</taxon>
        <taxon>Ichneumonidae</taxon>
        <taxon>Campopleginae</taxon>
        <taxon>Dusona group</taxon>
        <taxon>Venturia</taxon>
    </lineage>
</organism>